<dbReference type="EMBL" id="AE001437">
    <property type="protein sequence ID" value="AAK79153.1"/>
    <property type="molecule type" value="Genomic_DNA"/>
</dbReference>
<sequence>MAKQEYKGILQEQKGSFRLRGRIQGLTEPRKSLGFEDVPEKADKRAYRKIRFILQTSDSNSPVVEVFGCTQDNAYAYNKEKEKALAVDWNKRNNPLPKGYEIIETDYDLAKRINDDFKDGMDVVIIGKPSYSTYQNKDGVTKEQYTLNISKVQQCTNPINFSDEKFKEENNFTQEITIREVREDKKEQRLYIYAYIIGYAGRFEPATFRVNIETNPMFAKVVKGFKFGDVVKVNGIIENRVVVQNTDWGTQVGSNFDKCLLVTGADPKSYIKKKYKNTDFVKTQKQQAEDIFNGNASQDNLSQEDDNGWGTSEENMENSNNNEVFPFQL</sequence>
<dbReference type="eggNOG" id="ENOG502ZJE6">
    <property type="taxonomic scope" value="Bacteria"/>
</dbReference>
<feature type="region of interest" description="Disordered" evidence="1">
    <location>
        <begin position="292"/>
        <end position="329"/>
    </location>
</feature>
<evidence type="ECO:0000313" key="2">
    <source>
        <dbReference type="EMBL" id="AAK79153.1"/>
    </source>
</evidence>
<dbReference type="PIR" id="F97045">
    <property type="entry name" value="F97045"/>
</dbReference>
<dbReference type="STRING" id="272562.CA_C1181"/>
<dbReference type="HOGENOM" id="CLU_843844_0_0_9"/>
<proteinExistence type="predicted"/>
<dbReference type="PATRIC" id="fig|272562.8.peg.1384"/>
<evidence type="ECO:0000313" key="3">
    <source>
        <dbReference type="Proteomes" id="UP000000814"/>
    </source>
</evidence>
<evidence type="ECO:0000256" key="1">
    <source>
        <dbReference type="SAM" id="MobiDB-lite"/>
    </source>
</evidence>
<dbReference type="RefSeq" id="WP_010964494.1">
    <property type="nucleotide sequence ID" value="NC_003030.1"/>
</dbReference>
<dbReference type="GeneID" id="44997691"/>
<dbReference type="AlphaFoldDB" id="Q97JU2"/>
<reference evidence="2 3" key="1">
    <citation type="journal article" date="2001" name="J. Bacteriol.">
        <title>Genome sequence and comparative analysis of the solvent-producing bacterium Clostridium acetobutylicum.</title>
        <authorList>
            <person name="Nolling J."/>
            <person name="Breton G."/>
            <person name="Omelchenko M.V."/>
            <person name="Makarova K.S."/>
            <person name="Zeng Q."/>
            <person name="Gibson R."/>
            <person name="Lee H.M."/>
            <person name="Dubois J."/>
            <person name="Qiu D."/>
            <person name="Hitti J."/>
            <person name="Wolf Y.I."/>
            <person name="Tatusov R.L."/>
            <person name="Sabathe F."/>
            <person name="Doucette-Stamm L."/>
            <person name="Soucaille P."/>
            <person name="Daly M.J."/>
            <person name="Bennett G.N."/>
            <person name="Koonin E.V."/>
            <person name="Smith D.R."/>
        </authorList>
    </citation>
    <scope>NUCLEOTIDE SEQUENCE [LARGE SCALE GENOMIC DNA]</scope>
    <source>
        <strain evidence="3">ATCC 824 / DSM 792 / JCM 1419 / LMG 5710 / VKM B-1787</strain>
    </source>
</reference>
<dbReference type="Gene3D" id="2.40.50.140">
    <property type="entry name" value="Nucleic acid-binding proteins"/>
    <property type="match status" value="1"/>
</dbReference>
<gene>
    <name evidence="2" type="ordered locus">CA_C1181</name>
</gene>
<name>Q97JU2_CLOAB</name>
<organism evidence="2 3">
    <name type="scientific">Clostridium acetobutylicum (strain ATCC 824 / DSM 792 / JCM 1419 / IAM 19013 / LMG 5710 / NBRC 13948 / NRRL B-527 / VKM B-1787 / 2291 / W)</name>
    <dbReference type="NCBI Taxonomy" id="272562"/>
    <lineage>
        <taxon>Bacteria</taxon>
        <taxon>Bacillati</taxon>
        <taxon>Bacillota</taxon>
        <taxon>Clostridia</taxon>
        <taxon>Eubacteriales</taxon>
        <taxon>Clostridiaceae</taxon>
        <taxon>Clostridium</taxon>
    </lineage>
</organism>
<protein>
    <submittedName>
        <fullName evidence="2">Phage related protein, YorF B.subtilis homolog</fullName>
    </submittedName>
</protein>
<dbReference type="InterPro" id="IPR012340">
    <property type="entry name" value="NA-bd_OB-fold"/>
</dbReference>
<dbReference type="KEGG" id="cac:CA_C1181"/>
<accession>Q97JU2</accession>
<dbReference type="Proteomes" id="UP000000814">
    <property type="component" value="Chromosome"/>
</dbReference>
<keyword evidence="3" id="KW-1185">Reference proteome</keyword>